<reference evidence="1 2" key="1">
    <citation type="submission" date="2018-07" db="EMBL/GenBank/DDBJ databases">
        <title>Erythrobacter nanhaiensis sp. nov., a novel member of the genus Erythrobacter isolated from the South China Sea.</title>
        <authorList>
            <person name="Chen X."/>
            <person name="Liu J."/>
        </authorList>
    </citation>
    <scope>NUCLEOTIDE SEQUENCE [LARGE SCALE GENOMIC DNA]</scope>
    <source>
        <strain evidence="1 2">S-5</strain>
    </source>
</reference>
<evidence type="ECO:0000313" key="2">
    <source>
        <dbReference type="Proteomes" id="UP000254101"/>
    </source>
</evidence>
<dbReference type="RefSeq" id="WP_115490595.1">
    <property type="nucleotide sequence ID" value="NZ_JACHWW010000001.1"/>
</dbReference>
<evidence type="ECO:0000313" key="1">
    <source>
        <dbReference type="EMBL" id="RDS76361.1"/>
    </source>
</evidence>
<name>A0A395LI64_9SPHN</name>
<accession>A0A395LI64</accession>
<proteinExistence type="predicted"/>
<dbReference type="Proteomes" id="UP000254101">
    <property type="component" value="Unassembled WGS sequence"/>
</dbReference>
<comment type="caution">
    <text evidence="1">The sequence shown here is derived from an EMBL/GenBank/DDBJ whole genome shotgun (WGS) entry which is preliminary data.</text>
</comment>
<protein>
    <submittedName>
        <fullName evidence="1">Uncharacterized protein</fullName>
    </submittedName>
</protein>
<dbReference type="EMBL" id="QRBB01000001">
    <property type="protein sequence ID" value="RDS76361.1"/>
    <property type="molecule type" value="Genomic_DNA"/>
</dbReference>
<sequence length="145" mass="16013">MVSSKTKRAVSDINKFECKLRKHCTGASIKVRKLESQWSFEIGSTIRIDGWMLWRLVGESCIEVCSEDHGHSFGLPDPVDAEEKFSDLAGGSKIKRVELMKPTGDLTFHLSNGMWLELIVTSSGYENWVISEGGEFLAAGMSGGI</sequence>
<gene>
    <name evidence="1" type="ORF">DL238_01200</name>
</gene>
<dbReference type="AlphaFoldDB" id="A0A395LI64"/>
<organism evidence="1 2">
    <name type="scientific">Alteriqipengyuania lutimaris</name>
    <dbReference type="NCBI Taxonomy" id="1538146"/>
    <lineage>
        <taxon>Bacteria</taxon>
        <taxon>Pseudomonadati</taxon>
        <taxon>Pseudomonadota</taxon>
        <taxon>Alphaproteobacteria</taxon>
        <taxon>Sphingomonadales</taxon>
        <taxon>Erythrobacteraceae</taxon>
        <taxon>Alteriqipengyuania</taxon>
    </lineage>
</organism>
<keyword evidence="2" id="KW-1185">Reference proteome</keyword>